<protein>
    <submittedName>
        <fullName evidence="8">Nitrogen fixation protein AnfA</fullName>
    </submittedName>
</protein>
<feature type="domain" description="Sigma-54 factor interaction" evidence="7">
    <location>
        <begin position="202"/>
        <end position="431"/>
    </location>
</feature>
<dbReference type="CDD" id="cd00009">
    <property type="entry name" value="AAA"/>
    <property type="match status" value="1"/>
</dbReference>
<proteinExistence type="predicted"/>
<dbReference type="Pfam" id="PF25601">
    <property type="entry name" value="AAA_lid_14"/>
    <property type="match status" value="1"/>
</dbReference>
<evidence type="ECO:0000256" key="6">
    <source>
        <dbReference type="SAM" id="Coils"/>
    </source>
</evidence>
<dbReference type="SUPFAM" id="SSF55781">
    <property type="entry name" value="GAF domain-like"/>
    <property type="match status" value="1"/>
</dbReference>
<dbReference type="SMART" id="SM00382">
    <property type="entry name" value="AAA"/>
    <property type="match status" value="1"/>
</dbReference>
<dbReference type="InterPro" id="IPR029016">
    <property type="entry name" value="GAF-like_dom_sf"/>
</dbReference>
<evidence type="ECO:0000256" key="5">
    <source>
        <dbReference type="ARBA" id="ARBA00023163"/>
    </source>
</evidence>
<gene>
    <name evidence="8" type="primary">anfA</name>
    <name evidence="8" type="ORF">PITCH_A1620015</name>
</gene>
<dbReference type="PROSITE" id="PS00675">
    <property type="entry name" value="SIGMA54_INTERACT_1"/>
    <property type="match status" value="1"/>
</dbReference>
<dbReference type="InterPro" id="IPR025662">
    <property type="entry name" value="Sigma_54_int_dom_ATP-bd_1"/>
</dbReference>
<accession>A0A445MUC6</accession>
<dbReference type="InterPro" id="IPR002078">
    <property type="entry name" value="Sigma_54_int"/>
</dbReference>
<dbReference type="InterPro" id="IPR009057">
    <property type="entry name" value="Homeodomain-like_sf"/>
</dbReference>
<dbReference type="Gene3D" id="1.10.8.60">
    <property type="match status" value="1"/>
</dbReference>
<dbReference type="PANTHER" id="PTHR32071:SF57">
    <property type="entry name" value="C4-DICARBOXYLATE TRANSPORT TRANSCRIPTIONAL REGULATORY PROTEIN DCTD"/>
    <property type="match status" value="1"/>
</dbReference>
<dbReference type="Gene3D" id="1.10.10.60">
    <property type="entry name" value="Homeodomain-like"/>
    <property type="match status" value="1"/>
</dbReference>
<reference evidence="8" key="1">
    <citation type="submission" date="2018-01" db="EMBL/GenBank/DDBJ databases">
        <authorList>
            <person name="Regsiter A."/>
            <person name="William W."/>
        </authorList>
    </citation>
    <scope>NUCLEOTIDE SEQUENCE</scope>
    <source>
        <strain evidence="8">TRIP AH-1</strain>
    </source>
</reference>
<evidence type="ECO:0000259" key="7">
    <source>
        <dbReference type="PROSITE" id="PS50045"/>
    </source>
</evidence>
<evidence type="ECO:0000256" key="1">
    <source>
        <dbReference type="ARBA" id="ARBA00022741"/>
    </source>
</evidence>
<dbReference type="PROSITE" id="PS00688">
    <property type="entry name" value="SIGMA54_INTERACT_3"/>
    <property type="match status" value="1"/>
</dbReference>
<dbReference type="Gene3D" id="3.40.50.300">
    <property type="entry name" value="P-loop containing nucleotide triphosphate hydrolases"/>
    <property type="match status" value="1"/>
</dbReference>
<dbReference type="PROSITE" id="PS50045">
    <property type="entry name" value="SIGMA54_INTERACT_4"/>
    <property type="match status" value="1"/>
</dbReference>
<keyword evidence="6" id="KW-0175">Coiled coil</keyword>
<dbReference type="PRINTS" id="PR01590">
    <property type="entry name" value="HTHFIS"/>
</dbReference>
<dbReference type="SMART" id="SM00065">
    <property type="entry name" value="GAF"/>
    <property type="match status" value="1"/>
</dbReference>
<keyword evidence="4" id="KW-0238">DNA-binding</keyword>
<name>A0A445MUC6_9BACT</name>
<evidence type="ECO:0000313" key="8">
    <source>
        <dbReference type="EMBL" id="SPD72971.1"/>
    </source>
</evidence>
<keyword evidence="2" id="KW-0067">ATP-binding</keyword>
<evidence type="ECO:0000256" key="2">
    <source>
        <dbReference type="ARBA" id="ARBA00022840"/>
    </source>
</evidence>
<dbReference type="GO" id="GO:0043565">
    <property type="term" value="F:sequence-specific DNA binding"/>
    <property type="evidence" value="ECO:0007669"/>
    <property type="project" value="InterPro"/>
</dbReference>
<dbReference type="InterPro" id="IPR025943">
    <property type="entry name" value="Sigma_54_int_dom_ATP-bd_2"/>
</dbReference>
<feature type="coiled-coil region" evidence="6">
    <location>
        <begin position="165"/>
        <end position="195"/>
    </location>
</feature>
<dbReference type="InterPro" id="IPR002197">
    <property type="entry name" value="HTH_Fis"/>
</dbReference>
<dbReference type="EMBL" id="OJIN01000071">
    <property type="protein sequence ID" value="SPD72971.1"/>
    <property type="molecule type" value="Genomic_DNA"/>
</dbReference>
<dbReference type="Pfam" id="PF01590">
    <property type="entry name" value="GAF"/>
    <property type="match status" value="1"/>
</dbReference>
<dbReference type="InterPro" id="IPR027417">
    <property type="entry name" value="P-loop_NTPase"/>
</dbReference>
<dbReference type="FunFam" id="3.40.50.300:FF:000006">
    <property type="entry name" value="DNA-binding transcriptional regulator NtrC"/>
    <property type="match status" value="1"/>
</dbReference>
<dbReference type="PANTHER" id="PTHR32071">
    <property type="entry name" value="TRANSCRIPTIONAL REGULATORY PROTEIN"/>
    <property type="match status" value="1"/>
</dbReference>
<dbReference type="GO" id="GO:0006355">
    <property type="term" value="P:regulation of DNA-templated transcription"/>
    <property type="evidence" value="ECO:0007669"/>
    <property type="project" value="InterPro"/>
</dbReference>
<dbReference type="InterPro" id="IPR058031">
    <property type="entry name" value="AAA_lid_NorR"/>
</dbReference>
<dbReference type="InterPro" id="IPR003593">
    <property type="entry name" value="AAA+_ATPase"/>
</dbReference>
<keyword evidence="5" id="KW-0804">Transcription</keyword>
<evidence type="ECO:0000256" key="4">
    <source>
        <dbReference type="ARBA" id="ARBA00023125"/>
    </source>
</evidence>
<dbReference type="Pfam" id="PF02954">
    <property type="entry name" value="HTH_8"/>
    <property type="match status" value="1"/>
</dbReference>
<dbReference type="InterPro" id="IPR025944">
    <property type="entry name" value="Sigma_54_int_dom_CS"/>
</dbReference>
<dbReference type="InterPro" id="IPR003018">
    <property type="entry name" value="GAF"/>
</dbReference>
<dbReference type="AlphaFoldDB" id="A0A445MUC6"/>
<evidence type="ECO:0000256" key="3">
    <source>
        <dbReference type="ARBA" id="ARBA00023015"/>
    </source>
</evidence>
<sequence length="513" mass="57497">MATKSNGQKFDEIACLYEISNAIHATLDLKKALYGVMDLLAAHLGMNRGSIALLNPETSEIHIEVAHGMSPIAKSKGRYKLGEGITGRVIETGRPIAVPEIGDEPLFLDRTGARSGIDKSKISFICVPIKDGSRVIGALSVDRVFEGKSPLEDYVRILSIISSMIVQKVVMLEKINREKDQLREENLRLKKELNKKYSFSNIIGNSRKMQEVFYLITQVAKSNANVLLLGESGTGKEMVANAIHYNSLRAAKPFVKINCAALPENLVEAELFGHEKGAFTGASRQKEGKFELANGGTIFLDEIGSLALESQGKLLRVLQERELERLGGTKTIKVNVRLIAATNQDLAGAVEANRFREDLFYRLNVYPIYLPALREREADVLMLADYFLEKYAKEYDKDIKRISTPAIDAMVRYNWPGNVRELENCMERAVLLCNDHVIHSYHLPPTLQTAEDTGTHQTQSLEEAMEIFERELLIDSLKSSRGNMRKAAEALKTTERIFGYKVKKYGINPKLYR</sequence>
<dbReference type="SUPFAM" id="SSF46689">
    <property type="entry name" value="Homeodomain-like"/>
    <property type="match status" value="1"/>
</dbReference>
<dbReference type="PROSITE" id="PS00676">
    <property type="entry name" value="SIGMA54_INTERACT_2"/>
    <property type="match status" value="1"/>
</dbReference>
<dbReference type="SUPFAM" id="SSF52540">
    <property type="entry name" value="P-loop containing nucleoside triphosphate hydrolases"/>
    <property type="match status" value="1"/>
</dbReference>
<organism evidence="8">
    <name type="scientific">uncultured Desulfobacterium sp</name>
    <dbReference type="NCBI Taxonomy" id="201089"/>
    <lineage>
        <taxon>Bacteria</taxon>
        <taxon>Pseudomonadati</taxon>
        <taxon>Thermodesulfobacteriota</taxon>
        <taxon>Desulfobacteria</taxon>
        <taxon>Desulfobacterales</taxon>
        <taxon>Desulfobacteriaceae</taxon>
        <taxon>Desulfobacterium</taxon>
        <taxon>environmental samples</taxon>
    </lineage>
</organism>
<dbReference type="Pfam" id="PF00158">
    <property type="entry name" value="Sigma54_activat"/>
    <property type="match status" value="1"/>
</dbReference>
<keyword evidence="3" id="KW-0805">Transcription regulation</keyword>
<dbReference type="Gene3D" id="3.30.450.40">
    <property type="match status" value="1"/>
</dbReference>
<dbReference type="GO" id="GO:0005524">
    <property type="term" value="F:ATP binding"/>
    <property type="evidence" value="ECO:0007669"/>
    <property type="project" value="UniProtKB-KW"/>
</dbReference>
<keyword evidence="1" id="KW-0547">Nucleotide-binding</keyword>